<organism evidence="1 2">
    <name type="scientific">Scleroderma citrinum Foug A</name>
    <dbReference type="NCBI Taxonomy" id="1036808"/>
    <lineage>
        <taxon>Eukaryota</taxon>
        <taxon>Fungi</taxon>
        <taxon>Dikarya</taxon>
        <taxon>Basidiomycota</taxon>
        <taxon>Agaricomycotina</taxon>
        <taxon>Agaricomycetes</taxon>
        <taxon>Agaricomycetidae</taxon>
        <taxon>Boletales</taxon>
        <taxon>Sclerodermatineae</taxon>
        <taxon>Sclerodermataceae</taxon>
        <taxon>Scleroderma</taxon>
    </lineage>
</organism>
<dbReference type="Proteomes" id="UP000053989">
    <property type="component" value="Unassembled WGS sequence"/>
</dbReference>
<protein>
    <submittedName>
        <fullName evidence="1">Uncharacterized protein</fullName>
    </submittedName>
</protein>
<gene>
    <name evidence="1" type="ORF">SCLCIDRAFT_34308</name>
</gene>
<dbReference type="AlphaFoldDB" id="A0A0C3D2R1"/>
<reference evidence="1 2" key="1">
    <citation type="submission" date="2014-04" db="EMBL/GenBank/DDBJ databases">
        <authorList>
            <consortium name="DOE Joint Genome Institute"/>
            <person name="Kuo A."/>
            <person name="Kohler A."/>
            <person name="Nagy L.G."/>
            <person name="Floudas D."/>
            <person name="Copeland A."/>
            <person name="Barry K.W."/>
            <person name="Cichocki N."/>
            <person name="Veneault-Fourrey C."/>
            <person name="LaButti K."/>
            <person name="Lindquist E.A."/>
            <person name="Lipzen A."/>
            <person name="Lundell T."/>
            <person name="Morin E."/>
            <person name="Murat C."/>
            <person name="Sun H."/>
            <person name="Tunlid A."/>
            <person name="Henrissat B."/>
            <person name="Grigoriev I.V."/>
            <person name="Hibbett D.S."/>
            <person name="Martin F."/>
            <person name="Nordberg H.P."/>
            <person name="Cantor M.N."/>
            <person name="Hua S.X."/>
        </authorList>
    </citation>
    <scope>NUCLEOTIDE SEQUENCE [LARGE SCALE GENOMIC DNA]</scope>
    <source>
        <strain evidence="1 2">Foug A</strain>
    </source>
</reference>
<dbReference type="InParanoid" id="A0A0C3D2R1"/>
<evidence type="ECO:0000313" key="1">
    <source>
        <dbReference type="EMBL" id="KIM50416.1"/>
    </source>
</evidence>
<dbReference type="HOGENOM" id="CLU_1086496_0_0_1"/>
<sequence length="256" mass="28292">MSSSDIDTGHRWCSVDIACRLAQYGFGRTLLQAAVMLQFVEFMDFVAKWCVDHKLARVIVEEHIEFPDLAVLGMYLLPLTSWSDGGHPPVPAVTSRQPDLVSLAAFCSQHLCWPVDTIQSRLMDVRAGTAMHALLQLLGNVDCEVLRCGLRVVCYFDELVPTYKISVPGEDGSNGDEFYEMVILAVVLERLRPDLSQGSVRPSCQPSLMDEDVGSPPFDSVAVNLVALIPEARVIDLTDDEDAQCFETKVIDLTSD</sequence>
<reference evidence="2" key="2">
    <citation type="submission" date="2015-01" db="EMBL/GenBank/DDBJ databases">
        <title>Evolutionary Origins and Diversification of the Mycorrhizal Mutualists.</title>
        <authorList>
            <consortium name="DOE Joint Genome Institute"/>
            <consortium name="Mycorrhizal Genomics Consortium"/>
            <person name="Kohler A."/>
            <person name="Kuo A."/>
            <person name="Nagy L.G."/>
            <person name="Floudas D."/>
            <person name="Copeland A."/>
            <person name="Barry K.W."/>
            <person name="Cichocki N."/>
            <person name="Veneault-Fourrey C."/>
            <person name="LaButti K."/>
            <person name="Lindquist E.A."/>
            <person name="Lipzen A."/>
            <person name="Lundell T."/>
            <person name="Morin E."/>
            <person name="Murat C."/>
            <person name="Riley R."/>
            <person name="Ohm R."/>
            <person name="Sun H."/>
            <person name="Tunlid A."/>
            <person name="Henrissat B."/>
            <person name="Grigoriev I.V."/>
            <person name="Hibbett D.S."/>
            <person name="Martin F."/>
        </authorList>
    </citation>
    <scope>NUCLEOTIDE SEQUENCE [LARGE SCALE GENOMIC DNA]</scope>
    <source>
        <strain evidence="2">Foug A</strain>
    </source>
</reference>
<evidence type="ECO:0000313" key="2">
    <source>
        <dbReference type="Proteomes" id="UP000053989"/>
    </source>
</evidence>
<dbReference type="EMBL" id="KN822445">
    <property type="protein sequence ID" value="KIM50416.1"/>
    <property type="molecule type" value="Genomic_DNA"/>
</dbReference>
<keyword evidence="2" id="KW-1185">Reference proteome</keyword>
<accession>A0A0C3D2R1</accession>
<proteinExistence type="predicted"/>
<dbReference type="STRING" id="1036808.A0A0C3D2R1"/>
<name>A0A0C3D2R1_9AGAM</name>
<dbReference type="OrthoDB" id="2678758at2759"/>